<proteinExistence type="predicted"/>
<geneLocation type="plasmid" evidence="2">
    <name>pG271</name>
</geneLocation>
<dbReference type="InterPro" id="IPR035069">
    <property type="entry name" value="TTHA1013/TTHA0281-like"/>
</dbReference>
<dbReference type="Gene3D" id="3.30.160.250">
    <property type="match status" value="1"/>
</dbReference>
<dbReference type="EMBL" id="KJ951052">
    <property type="protein sequence ID" value="AJE60874.1"/>
    <property type="molecule type" value="Genomic_DNA"/>
</dbReference>
<evidence type="ECO:0000259" key="1">
    <source>
        <dbReference type="Pfam" id="PF15919"/>
    </source>
</evidence>
<dbReference type="Pfam" id="PF15919">
    <property type="entry name" value="HicB_lk_antitox"/>
    <property type="match status" value="1"/>
</dbReference>
<dbReference type="RefSeq" id="WP_136120154.1">
    <property type="nucleotide sequence ID" value="NZ_KJ951052.1"/>
</dbReference>
<dbReference type="AlphaFoldDB" id="A0A0B5EBC7"/>
<keyword evidence="2" id="KW-0614">Plasmid</keyword>
<evidence type="ECO:0000313" key="2">
    <source>
        <dbReference type="EMBL" id="AJE60874.1"/>
    </source>
</evidence>
<accession>A0A0B5EBC7</accession>
<feature type="domain" description="HicB-like antitoxin of toxin-antitoxin system" evidence="1">
    <location>
        <begin position="5"/>
        <end position="78"/>
    </location>
</feature>
<sequence>MLISYPAIFHKDNQGYWGEFPEFGGGTQGTSLEDAITNAQEMLEGIIISYADDGMALPKSSQLNPSEVTDGILQVISVNL</sequence>
<protein>
    <recommendedName>
        <fullName evidence="1">HicB-like antitoxin of toxin-antitoxin system domain-containing protein</fullName>
    </recommendedName>
</protein>
<organism evidence="2">
    <name type="scientific">Streptococcus dysgalactiae subsp. equisimilis</name>
    <name type="common">Streptococcus equisimilis</name>
    <dbReference type="NCBI Taxonomy" id="119602"/>
    <lineage>
        <taxon>Bacteria</taxon>
        <taxon>Bacillati</taxon>
        <taxon>Bacillota</taxon>
        <taxon>Bacilli</taxon>
        <taxon>Lactobacillales</taxon>
        <taxon>Streptococcaceae</taxon>
        <taxon>Streptococcus</taxon>
    </lineage>
</organism>
<name>A0A0B5EBC7_STREQ</name>
<reference evidence="2" key="1">
    <citation type="journal article" date="2015" name="Int. J. Med. Microbiol.">
        <title>Small plasmids in Streptococcus dysgalactiae subsp. equisimilis isolated from human infections in southern India and sequence analysis of two novel plasmids.</title>
        <authorList>
            <person name="Bergmann R."/>
            <person name="Nitsche-Schmitz D.P."/>
        </authorList>
    </citation>
    <scope>NUCLEOTIDE SEQUENCE</scope>
    <source>
        <strain evidence="2">G271</strain>
        <plasmid evidence="2">pG271</plasmid>
    </source>
</reference>
<dbReference type="InterPro" id="IPR031807">
    <property type="entry name" value="HicB-like"/>
</dbReference>
<dbReference type="SUPFAM" id="SSF143100">
    <property type="entry name" value="TTHA1013/TTHA0281-like"/>
    <property type="match status" value="1"/>
</dbReference>